<keyword evidence="2" id="KW-0238">DNA-binding</keyword>
<dbReference type="Proteomes" id="UP001214530">
    <property type="component" value="Chromosome"/>
</dbReference>
<reference evidence="5" key="1">
    <citation type="submission" date="2023-03" db="EMBL/GenBank/DDBJ databases">
        <title>Andean soil-derived lignocellulolytic bacterial consortium as a source of novel taxa and putative plastic-active enzymes.</title>
        <authorList>
            <person name="Diaz-Garcia L."/>
            <person name="Chuvochina M."/>
            <person name="Feuerriegel G."/>
            <person name="Bunk B."/>
            <person name="Sproer C."/>
            <person name="Streit W.R."/>
            <person name="Rodriguez L.M."/>
            <person name="Overmann J."/>
            <person name="Jimenez D.J."/>
        </authorList>
    </citation>
    <scope>NUCLEOTIDE SEQUENCE</scope>
    <source>
        <strain evidence="5">MAG 3858</strain>
    </source>
</reference>
<evidence type="ECO:0000256" key="3">
    <source>
        <dbReference type="ARBA" id="ARBA00023163"/>
    </source>
</evidence>
<dbReference type="InterPro" id="IPR009057">
    <property type="entry name" value="Homeodomain-like_sf"/>
</dbReference>
<evidence type="ECO:0000259" key="4">
    <source>
        <dbReference type="PROSITE" id="PS01124"/>
    </source>
</evidence>
<evidence type="ECO:0000256" key="2">
    <source>
        <dbReference type="ARBA" id="ARBA00023125"/>
    </source>
</evidence>
<dbReference type="AlphaFoldDB" id="A0AAJ5W7G8"/>
<dbReference type="Pfam" id="PF02311">
    <property type="entry name" value="AraC_binding"/>
    <property type="match status" value="1"/>
</dbReference>
<dbReference type="EMBL" id="CP119313">
    <property type="protein sequence ID" value="WEK18596.1"/>
    <property type="molecule type" value="Genomic_DNA"/>
</dbReference>
<dbReference type="InterPro" id="IPR003313">
    <property type="entry name" value="AraC-bd"/>
</dbReference>
<dbReference type="SMART" id="SM00342">
    <property type="entry name" value="HTH_ARAC"/>
    <property type="match status" value="1"/>
</dbReference>
<feature type="domain" description="HTH araC/xylS-type" evidence="4">
    <location>
        <begin position="165"/>
        <end position="263"/>
    </location>
</feature>
<keyword evidence="1" id="KW-0805">Transcription regulation</keyword>
<protein>
    <submittedName>
        <fullName evidence="5">AraC family transcriptional regulator</fullName>
    </submittedName>
</protein>
<dbReference type="InterPro" id="IPR018060">
    <property type="entry name" value="HTH_AraC"/>
</dbReference>
<sequence length="270" mass="31193">MSNSPSDYYLTEVDKHPETIYCMHDLMGEGISIHQHNKGQFLYTEGGVVHVITKVKTFFLPARHYMWIAPGVAHSIHPGSKDVIMRNLYFPVEEDEDPFYAQTAIYPVNDLLLQMIIYSNRWSGDIDSTQLSSYRFAQALKAVLPDVSKYDLPLALPYPQDKRLVEVIRFMELNLHDVIVFPELASRFCLSERSLSRLFQSDVGMSFIRYYTVQRMMRALKLLLVDKLSVKEVAAQVGYNSIPTFSTTFYKILGIRPSEYVKMKNVLDKR</sequence>
<evidence type="ECO:0000313" key="5">
    <source>
        <dbReference type="EMBL" id="WEK18596.1"/>
    </source>
</evidence>
<dbReference type="SUPFAM" id="SSF51182">
    <property type="entry name" value="RmlC-like cupins"/>
    <property type="match status" value="1"/>
</dbReference>
<accession>A0AAJ5W7G8</accession>
<proteinExistence type="predicted"/>
<evidence type="ECO:0000313" key="6">
    <source>
        <dbReference type="Proteomes" id="UP001214530"/>
    </source>
</evidence>
<gene>
    <name evidence="5" type="ORF">P0Y49_17550</name>
</gene>
<dbReference type="PANTHER" id="PTHR11019:SF199">
    <property type="entry name" value="HTH-TYPE TRANSCRIPTIONAL REGULATOR NIMR"/>
    <property type="match status" value="1"/>
</dbReference>
<dbReference type="SUPFAM" id="SSF46689">
    <property type="entry name" value="Homeodomain-like"/>
    <property type="match status" value="1"/>
</dbReference>
<keyword evidence="3" id="KW-0804">Transcription</keyword>
<dbReference type="Pfam" id="PF12833">
    <property type="entry name" value="HTH_18"/>
    <property type="match status" value="1"/>
</dbReference>
<dbReference type="PROSITE" id="PS01124">
    <property type="entry name" value="HTH_ARAC_FAMILY_2"/>
    <property type="match status" value="1"/>
</dbReference>
<dbReference type="InterPro" id="IPR011051">
    <property type="entry name" value="RmlC_Cupin_sf"/>
</dbReference>
<dbReference type="GO" id="GO:0003700">
    <property type="term" value="F:DNA-binding transcription factor activity"/>
    <property type="evidence" value="ECO:0007669"/>
    <property type="project" value="InterPro"/>
</dbReference>
<name>A0AAJ5W7G8_9SPHI</name>
<dbReference type="PANTHER" id="PTHR11019">
    <property type="entry name" value="HTH-TYPE TRANSCRIPTIONAL REGULATOR NIMR"/>
    <property type="match status" value="1"/>
</dbReference>
<organism evidence="5 6">
    <name type="scientific">Candidatus Pedobacter colombiensis</name>
    <dbReference type="NCBI Taxonomy" id="3121371"/>
    <lineage>
        <taxon>Bacteria</taxon>
        <taxon>Pseudomonadati</taxon>
        <taxon>Bacteroidota</taxon>
        <taxon>Sphingobacteriia</taxon>
        <taxon>Sphingobacteriales</taxon>
        <taxon>Sphingobacteriaceae</taxon>
        <taxon>Pedobacter</taxon>
    </lineage>
</organism>
<dbReference type="Gene3D" id="1.10.10.60">
    <property type="entry name" value="Homeodomain-like"/>
    <property type="match status" value="1"/>
</dbReference>
<dbReference type="GO" id="GO:0043565">
    <property type="term" value="F:sequence-specific DNA binding"/>
    <property type="evidence" value="ECO:0007669"/>
    <property type="project" value="InterPro"/>
</dbReference>
<evidence type="ECO:0000256" key="1">
    <source>
        <dbReference type="ARBA" id="ARBA00023015"/>
    </source>
</evidence>